<evidence type="ECO:0000256" key="5">
    <source>
        <dbReference type="ARBA" id="ARBA00022898"/>
    </source>
</evidence>
<dbReference type="Pfam" id="PF00155">
    <property type="entry name" value="Aminotran_1_2"/>
    <property type="match status" value="1"/>
</dbReference>
<dbReference type="InterPro" id="IPR051326">
    <property type="entry name" value="Kynurenine-oxoglutarate_AT"/>
</dbReference>
<dbReference type="GO" id="GO:0005737">
    <property type="term" value="C:cytoplasm"/>
    <property type="evidence" value="ECO:0007669"/>
    <property type="project" value="TreeGrafter"/>
</dbReference>
<dbReference type="GO" id="GO:0016212">
    <property type="term" value="F:kynurenine-oxoglutarate transaminase activity"/>
    <property type="evidence" value="ECO:0007669"/>
    <property type="project" value="TreeGrafter"/>
</dbReference>
<dbReference type="Proteomes" id="UP000017396">
    <property type="component" value="Chromosome"/>
</dbReference>
<accession>U5QEY4</accession>
<dbReference type="Gene3D" id="3.40.640.10">
    <property type="entry name" value="Type I PLP-dependent aspartate aminotransferase-like (Major domain)"/>
    <property type="match status" value="1"/>
</dbReference>
<proteinExistence type="inferred from homology"/>
<keyword evidence="9" id="KW-1185">Reference proteome</keyword>
<gene>
    <name evidence="8" type="ORF">GKIL_1167</name>
</gene>
<evidence type="ECO:0000313" key="8">
    <source>
        <dbReference type="EMBL" id="AGY57413.1"/>
    </source>
</evidence>
<keyword evidence="3 6" id="KW-0032">Aminotransferase</keyword>
<dbReference type="PANTHER" id="PTHR43807">
    <property type="entry name" value="FI04487P"/>
    <property type="match status" value="1"/>
</dbReference>
<dbReference type="InterPro" id="IPR004838">
    <property type="entry name" value="NHTrfase_class1_PyrdxlP-BS"/>
</dbReference>
<protein>
    <recommendedName>
        <fullName evidence="6">Aminotransferase</fullName>
        <ecNumber evidence="6">2.6.1.-</ecNumber>
    </recommendedName>
</protein>
<dbReference type="EC" id="2.6.1.-" evidence="6"/>
<dbReference type="HOGENOM" id="CLU_017584_4_0_3"/>
<dbReference type="eggNOG" id="COG0436">
    <property type="taxonomic scope" value="Bacteria"/>
</dbReference>
<evidence type="ECO:0000256" key="3">
    <source>
        <dbReference type="ARBA" id="ARBA00022576"/>
    </source>
</evidence>
<feature type="domain" description="Aminotransferase class I/classII large" evidence="7">
    <location>
        <begin position="34"/>
        <end position="385"/>
    </location>
</feature>
<dbReference type="KEGG" id="glj:GKIL_1167"/>
<dbReference type="OrthoDB" id="9802328at2"/>
<comment type="similarity">
    <text evidence="2 6">Belongs to the class-I pyridoxal-phosphate-dependent aminotransferase family.</text>
</comment>
<reference evidence="8 9" key="1">
    <citation type="journal article" date="2013" name="PLoS ONE">
        <title>Cultivation and Complete Genome Sequencing of Gloeobacter kilaueensis sp. nov., from a Lava Cave in Kilauea Caldera, Hawai'i.</title>
        <authorList>
            <person name="Saw J.H."/>
            <person name="Schatz M."/>
            <person name="Brown M.V."/>
            <person name="Kunkel D.D."/>
            <person name="Foster J.S."/>
            <person name="Shick H."/>
            <person name="Christensen S."/>
            <person name="Hou S."/>
            <person name="Wan X."/>
            <person name="Donachie S.P."/>
        </authorList>
    </citation>
    <scope>NUCLEOTIDE SEQUENCE [LARGE SCALE GENOMIC DNA]</scope>
    <source>
        <strain evidence="9">JS</strain>
    </source>
</reference>
<dbReference type="PROSITE" id="PS00105">
    <property type="entry name" value="AA_TRANSFER_CLASS_1"/>
    <property type="match status" value="1"/>
</dbReference>
<dbReference type="GO" id="GO:0030170">
    <property type="term" value="F:pyridoxal phosphate binding"/>
    <property type="evidence" value="ECO:0007669"/>
    <property type="project" value="InterPro"/>
</dbReference>
<dbReference type="Gene3D" id="3.90.1150.10">
    <property type="entry name" value="Aspartate Aminotransferase, domain 1"/>
    <property type="match status" value="1"/>
</dbReference>
<evidence type="ECO:0000256" key="4">
    <source>
        <dbReference type="ARBA" id="ARBA00022679"/>
    </source>
</evidence>
<dbReference type="InterPro" id="IPR004839">
    <property type="entry name" value="Aminotransferase_I/II_large"/>
</dbReference>
<evidence type="ECO:0000256" key="6">
    <source>
        <dbReference type="RuleBase" id="RU000481"/>
    </source>
</evidence>
<dbReference type="PANTHER" id="PTHR43807:SF20">
    <property type="entry name" value="FI04487P"/>
    <property type="match status" value="1"/>
</dbReference>
<evidence type="ECO:0000256" key="2">
    <source>
        <dbReference type="ARBA" id="ARBA00007441"/>
    </source>
</evidence>
<dbReference type="InterPro" id="IPR015424">
    <property type="entry name" value="PyrdxlP-dep_Trfase"/>
</dbReference>
<keyword evidence="5" id="KW-0663">Pyridoxal phosphate</keyword>
<organism evidence="8 9">
    <name type="scientific">Gloeobacter kilaueensis (strain ATCC BAA-2537 / CCAP 1431/1 / ULC 316 / JS1)</name>
    <dbReference type="NCBI Taxonomy" id="1183438"/>
    <lineage>
        <taxon>Bacteria</taxon>
        <taxon>Bacillati</taxon>
        <taxon>Cyanobacteriota</taxon>
        <taxon>Cyanophyceae</taxon>
        <taxon>Gloeobacterales</taxon>
        <taxon>Gloeobacteraceae</taxon>
        <taxon>Gloeobacter</taxon>
    </lineage>
</organism>
<evidence type="ECO:0000259" key="7">
    <source>
        <dbReference type="Pfam" id="PF00155"/>
    </source>
</evidence>
<evidence type="ECO:0000313" key="9">
    <source>
        <dbReference type="Proteomes" id="UP000017396"/>
    </source>
</evidence>
<dbReference type="RefSeq" id="WP_023172484.1">
    <property type="nucleotide sequence ID" value="NC_022600.1"/>
</dbReference>
<evidence type="ECO:0000256" key="1">
    <source>
        <dbReference type="ARBA" id="ARBA00001933"/>
    </source>
</evidence>
<dbReference type="AlphaFoldDB" id="U5QEY4"/>
<dbReference type="STRING" id="1183438.GKIL_1167"/>
<name>U5QEY4_GLOK1</name>
<dbReference type="SUPFAM" id="SSF53383">
    <property type="entry name" value="PLP-dependent transferases"/>
    <property type="match status" value="1"/>
</dbReference>
<sequence length="397" mass="43544">MTSGQKKKTSSKADQFTESVIREMSRLAARHGAINLAQGFPDFACPIELKRAACEAVEADINQYAITWGDQLFREAIARKVQWYLGLAVDPQTQITVTCGSTEAMAAVMLATVDPGDEVIVFEPFYENYGPDAILAGAIPRYVRLYPPDWRFDEAELRRAFNTRTRAIIVNTPHNPTGKVFDAAELSLIAGLCRQWDVLAFTDEIYEHILYDGHTHVALATLPGMAERTITINGLSKTYSVTGWRVGYILASPPLTAAIRKVHDFLTVGAPAPLQRAGVVAMQLPPSYYKELAQQYALKRDALLGTLEEVGLPYFAPQGAYYVFADIAGSEPGGDLAFTRYLIEEVGVAVVPGSSFFSNPVEGRRFVRFCFSKTSATLAAARERLLTMGSAAPRSVI</sequence>
<dbReference type="FunFam" id="3.40.640.10:FF:000033">
    <property type="entry name" value="Aspartate aminotransferase"/>
    <property type="match status" value="1"/>
</dbReference>
<keyword evidence="4 6" id="KW-0808">Transferase</keyword>
<dbReference type="EMBL" id="CP003587">
    <property type="protein sequence ID" value="AGY57413.1"/>
    <property type="molecule type" value="Genomic_DNA"/>
</dbReference>
<dbReference type="PATRIC" id="fig|1183438.3.peg.1151"/>
<comment type="cofactor">
    <cofactor evidence="1 6">
        <name>pyridoxal 5'-phosphate</name>
        <dbReference type="ChEBI" id="CHEBI:597326"/>
    </cofactor>
</comment>
<dbReference type="CDD" id="cd00609">
    <property type="entry name" value="AAT_like"/>
    <property type="match status" value="1"/>
</dbReference>
<dbReference type="InterPro" id="IPR015421">
    <property type="entry name" value="PyrdxlP-dep_Trfase_major"/>
</dbReference>
<dbReference type="InterPro" id="IPR015422">
    <property type="entry name" value="PyrdxlP-dep_Trfase_small"/>
</dbReference>